<dbReference type="KEGG" id="mmed:Mame_00271"/>
<feature type="DNA-binding region" description="H-T-H motif" evidence="4">
    <location>
        <begin position="30"/>
        <end position="49"/>
    </location>
</feature>
<dbReference type="SUPFAM" id="SSF46689">
    <property type="entry name" value="Homeodomain-like"/>
    <property type="match status" value="1"/>
</dbReference>
<dbReference type="Pfam" id="PF00440">
    <property type="entry name" value="TetR_N"/>
    <property type="match status" value="1"/>
</dbReference>
<dbReference type="GO" id="GO:0000976">
    <property type="term" value="F:transcription cis-regulatory region binding"/>
    <property type="evidence" value="ECO:0007669"/>
    <property type="project" value="TreeGrafter"/>
</dbReference>
<evidence type="ECO:0000259" key="5">
    <source>
        <dbReference type="PROSITE" id="PS50977"/>
    </source>
</evidence>
<accession>A0A1U9YW51</accession>
<protein>
    <submittedName>
        <fullName evidence="6">Rut operon repressor</fullName>
    </submittedName>
</protein>
<dbReference type="Proteomes" id="UP000191135">
    <property type="component" value="Chromosome"/>
</dbReference>
<dbReference type="RefSeq" id="WP_018064734.1">
    <property type="nucleotide sequence ID" value="NZ_AQWH01000008.1"/>
</dbReference>
<evidence type="ECO:0000256" key="1">
    <source>
        <dbReference type="ARBA" id="ARBA00023015"/>
    </source>
</evidence>
<sequence>MPAPKSEARTKKILAAAQAEFLANGLRATTMQGIAKRAGVAKPTLYAYFPDKEAVFQATLAAVLGDMKAEAERTLDGPGSAVERAAAALENKYSRMAALLSNSPHAGELLDNTEAFAEQALAEINAWLSARLAELLAGEGWPRDQASRRADLVLACVDGLFGAYAGSRIEPADVGFVVRRLLAAP</sequence>
<feature type="domain" description="HTH tetR-type" evidence="5">
    <location>
        <begin position="7"/>
        <end position="67"/>
    </location>
</feature>
<dbReference type="PANTHER" id="PTHR30055">
    <property type="entry name" value="HTH-TYPE TRANSCRIPTIONAL REGULATOR RUTR"/>
    <property type="match status" value="1"/>
</dbReference>
<dbReference type="AlphaFoldDB" id="A0A1U9YW51"/>
<organism evidence="6 7">
    <name type="scientific">Martelella mediterranea DSM 17316</name>
    <dbReference type="NCBI Taxonomy" id="1122214"/>
    <lineage>
        <taxon>Bacteria</taxon>
        <taxon>Pseudomonadati</taxon>
        <taxon>Pseudomonadota</taxon>
        <taxon>Alphaproteobacteria</taxon>
        <taxon>Hyphomicrobiales</taxon>
        <taxon>Aurantimonadaceae</taxon>
        <taxon>Martelella</taxon>
    </lineage>
</organism>
<dbReference type="InterPro" id="IPR050109">
    <property type="entry name" value="HTH-type_TetR-like_transc_reg"/>
</dbReference>
<keyword evidence="2 4" id="KW-0238">DNA-binding</keyword>
<dbReference type="PANTHER" id="PTHR30055:SF234">
    <property type="entry name" value="HTH-TYPE TRANSCRIPTIONAL REGULATOR BETI"/>
    <property type="match status" value="1"/>
</dbReference>
<dbReference type="Gene3D" id="1.10.357.10">
    <property type="entry name" value="Tetracycline Repressor, domain 2"/>
    <property type="match status" value="1"/>
</dbReference>
<dbReference type="FunFam" id="1.10.10.60:FF:000141">
    <property type="entry name" value="TetR family transcriptional regulator"/>
    <property type="match status" value="1"/>
</dbReference>
<evidence type="ECO:0000256" key="4">
    <source>
        <dbReference type="PROSITE-ProRule" id="PRU00335"/>
    </source>
</evidence>
<dbReference type="InterPro" id="IPR023772">
    <property type="entry name" value="DNA-bd_HTH_TetR-type_CS"/>
</dbReference>
<keyword evidence="3" id="KW-0804">Transcription</keyword>
<evidence type="ECO:0000313" key="6">
    <source>
        <dbReference type="EMBL" id="AQZ49654.1"/>
    </source>
</evidence>
<name>A0A1U9YW51_9HYPH</name>
<dbReference type="STRING" id="1122214.Mame_00271"/>
<reference evidence="6 7" key="1">
    <citation type="submission" date="2017-03" db="EMBL/GenBank/DDBJ databases">
        <title>Foreign affairs: Plasmid Transfer between Roseobacters and Rhizobia.</title>
        <authorList>
            <person name="Bartling P."/>
            <person name="Bunk B."/>
            <person name="Overmann J."/>
            <person name="Brinkmann H."/>
            <person name="Petersen J."/>
        </authorList>
    </citation>
    <scope>NUCLEOTIDE SEQUENCE [LARGE SCALE GENOMIC DNA]</scope>
    <source>
        <strain evidence="6 7">MACL11</strain>
    </source>
</reference>
<evidence type="ECO:0000256" key="3">
    <source>
        <dbReference type="ARBA" id="ARBA00023163"/>
    </source>
</evidence>
<proteinExistence type="predicted"/>
<dbReference type="PRINTS" id="PR00455">
    <property type="entry name" value="HTHTETR"/>
</dbReference>
<gene>
    <name evidence="6" type="primary">rutR_2</name>
    <name evidence="6" type="ORF">Mame_00271</name>
</gene>
<dbReference type="InterPro" id="IPR001647">
    <property type="entry name" value="HTH_TetR"/>
</dbReference>
<keyword evidence="1" id="KW-0805">Transcription regulation</keyword>
<dbReference type="GO" id="GO:0003700">
    <property type="term" value="F:DNA-binding transcription factor activity"/>
    <property type="evidence" value="ECO:0007669"/>
    <property type="project" value="TreeGrafter"/>
</dbReference>
<dbReference type="PROSITE" id="PS01081">
    <property type="entry name" value="HTH_TETR_1"/>
    <property type="match status" value="1"/>
</dbReference>
<keyword evidence="7" id="KW-1185">Reference proteome</keyword>
<dbReference type="InterPro" id="IPR009057">
    <property type="entry name" value="Homeodomain-like_sf"/>
</dbReference>
<dbReference type="PROSITE" id="PS50977">
    <property type="entry name" value="HTH_TETR_2"/>
    <property type="match status" value="1"/>
</dbReference>
<evidence type="ECO:0000256" key="2">
    <source>
        <dbReference type="ARBA" id="ARBA00023125"/>
    </source>
</evidence>
<evidence type="ECO:0000313" key="7">
    <source>
        <dbReference type="Proteomes" id="UP000191135"/>
    </source>
</evidence>
<dbReference type="EMBL" id="CP020330">
    <property type="protein sequence ID" value="AQZ49654.1"/>
    <property type="molecule type" value="Genomic_DNA"/>
</dbReference>
<dbReference type="OrthoDB" id="5292901at2"/>
<dbReference type="eggNOG" id="COG1309">
    <property type="taxonomic scope" value="Bacteria"/>
</dbReference>